<keyword evidence="4" id="KW-0479">Metal-binding</keyword>
<sequence length="487" mass="55692">MVKIILKMDAFNSPRPTPKFYAEQQTFSTKKSRGTPRDSLPPRPPAKSAPPISRIFPHRIIQRAQIVSFRNDDSNGSLLQYGEHGNRLYFDQQFQIIRKLGAGSFGDVYKVMSREDGQLYAIKRSKDRFRGENDRKRKLEEVAKHETLPPHPNCVRFYKAWEERQHLYIQTELCQTSLSSYTEKNHDISEMVVWNFLVDLLMAVKHLHDHNVVHMDIKPENIFISNDDVCKLGDFGLMLDMSSEGDPKYMAPELMNGKFSKAADIFSLGITILELASDLDLPRGGRGWHLLRSGQLPEEFLRDKSFDMKYVIQQMLDPDPTSRPTVDQALAFPYVRKVWKRRRREYMVKNAINTVKFAIGRFFEFLLLITTVFTFPFNWIRGRTALQSTPSLSSRSSKSTHSSMSGHGTGLDCSISDDECFDNEISISNNSFGAPLDSSSSSDSFMFSEQCKPPARRAYTTPVYRHRPEGFVSSPMSSSPVLPGKTR</sequence>
<dbReference type="EC" id="2.7.11.1" evidence="1"/>
<keyword evidence="6" id="KW-0418">Kinase</keyword>
<dbReference type="Gene3D" id="3.30.200.20">
    <property type="entry name" value="Phosphorylase Kinase, domain 1"/>
    <property type="match status" value="1"/>
</dbReference>
<keyword evidence="5 13" id="KW-0547">Nucleotide-binding</keyword>
<comment type="similarity">
    <text evidence="10">Belongs to the protein kinase superfamily. Ser/Thr protein kinase family. GCN2 subfamily.</text>
</comment>
<feature type="compositionally biased region" description="Pro residues" evidence="15">
    <location>
        <begin position="39"/>
        <end position="48"/>
    </location>
</feature>
<dbReference type="SMART" id="SM00220">
    <property type="entry name" value="S_TKc"/>
    <property type="match status" value="1"/>
</dbReference>
<proteinExistence type="inferred from homology"/>
<keyword evidence="7 13" id="KW-0067">ATP-binding</keyword>
<feature type="binding site" evidence="13">
    <location>
        <position position="123"/>
    </location>
    <ligand>
        <name>ATP</name>
        <dbReference type="ChEBI" id="CHEBI:30616"/>
    </ligand>
</feature>
<evidence type="ECO:0000256" key="2">
    <source>
        <dbReference type="ARBA" id="ARBA00022527"/>
    </source>
</evidence>
<evidence type="ECO:0000256" key="3">
    <source>
        <dbReference type="ARBA" id="ARBA00022679"/>
    </source>
</evidence>
<protein>
    <recommendedName>
        <fullName evidence="1">non-specific serine/threonine protein kinase</fullName>
        <ecNumber evidence="1">2.7.11.1</ecNumber>
    </recommendedName>
</protein>
<evidence type="ECO:0000313" key="18">
    <source>
        <dbReference type="EMBL" id="KAJ8299651.1"/>
    </source>
</evidence>
<evidence type="ECO:0000256" key="14">
    <source>
        <dbReference type="RuleBase" id="RU000304"/>
    </source>
</evidence>
<name>A0ABQ9E7B1_TEGGR</name>
<dbReference type="InterPro" id="IPR011009">
    <property type="entry name" value="Kinase-like_dom_sf"/>
</dbReference>
<dbReference type="Proteomes" id="UP001217089">
    <property type="component" value="Unassembled WGS sequence"/>
</dbReference>
<dbReference type="PROSITE" id="PS00108">
    <property type="entry name" value="PROTEIN_KINASE_ST"/>
    <property type="match status" value="1"/>
</dbReference>
<dbReference type="PANTHER" id="PTHR11042:SF183">
    <property type="entry name" value="MEMBRANE-ASSOCIATED TYROSINE- AND THREONINE-SPECIFIC CDC2-INHIBITORY KINASE"/>
    <property type="match status" value="1"/>
</dbReference>
<dbReference type="PROSITE" id="PS50011">
    <property type="entry name" value="PROTEIN_KINASE_DOM"/>
    <property type="match status" value="1"/>
</dbReference>
<evidence type="ECO:0000259" key="17">
    <source>
        <dbReference type="PROSITE" id="PS50011"/>
    </source>
</evidence>
<feature type="transmembrane region" description="Helical" evidence="16">
    <location>
        <begin position="362"/>
        <end position="380"/>
    </location>
</feature>
<dbReference type="InterPro" id="IPR000719">
    <property type="entry name" value="Prot_kinase_dom"/>
</dbReference>
<keyword evidence="16" id="KW-1133">Transmembrane helix</keyword>
<dbReference type="CDD" id="cd14050">
    <property type="entry name" value="PKc_Myt1"/>
    <property type="match status" value="1"/>
</dbReference>
<dbReference type="Gene3D" id="1.10.510.10">
    <property type="entry name" value="Transferase(Phosphotransferase) domain 1"/>
    <property type="match status" value="1"/>
</dbReference>
<dbReference type="PROSITE" id="PS00107">
    <property type="entry name" value="PROTEIN_KINASE_ATP"/>
    <property type="match status" value="1"/>
</dbReference>
<comment type="catalytic activity">
    <reaction evidence="11">
        <text>L-threonyl-[protein] + ATP = O-phospho-L-threonyl-[protein] + ADP + H(+)</text>
        <dbReference type="Rhea" id="RHEA:46608"/>
        <dbReference type="Rhea" id="RHEA-COMP:11060"/>
        <dbReference type="Rhea" id="RHEA-COMP:11605"/>
        <dbReference type="ChEBI" id="CHEBI:15378"/>
        <dbReference type="ChEBI" id="CHEBI:30013"/>
        <dbReference type="ChEBI" id="CHEBI:30616"/>
        <dbReference type="ChEBI" id="CHEBI:61977"/>
        <dbReference type="ChEBI" id="CHEBI:456216"/>
        <dbReference type="EC" id="2.7.11.1"/>
    </reaction>
</comment>
<dbReference type="EMBL" id="JARBDR010000921">
    <property type="protein sequence ID" value="KAJ8299651.1"/>
    <property type="molecule type" value="Genomic_DNA"/>
</dbReference>
<feature type="region of interest" description="Disordered" evidence="15">
    <location>
        <begin position="12"/>
        <end position="53"/>
    </location>
</feature>
<keyword evidence="2 14" id="KW-0723">Serine/threonine-protein kinase</keyword>
<comment type="catalytic activity">
    <reaction evidence="12">
        <text>L-seryl-[protein] + ATP = O-phospho-L-seryl-[protein] + ADP + H(+)</text>
        <dbReference type="Rhea" id="RHEA:17989"/>
        <dbReference type="Rhea" id="RHEA-COMP:9863"/>
        <dbReference type="Rhea" id="RHEA-COMP:11604"/>
        <dbReference type="ChEBI" id="CHEBI:15378"/>
        <dbReference type="ChEBI" id="CHEBI:29999"/>
        <dbReference type="ChEBI" id="CHEBI:30616"/>
        <dbReference type="ChEBI" id="CHEBI:83421"/>
        <dbReference type="ChEBI" id="CHEBI:456216"/>
        <dbReference type="EC" id="2.7.11.1"/>
    </reaction>
</comment>
<dbReference type="Pfam" id="PF00069">
    <property type="entry name" value="Pkinase"/>
    <property type="match status" value="1"/>
</dbReference>
<keyword evidence="3" id="KW-0808">Transferase</keyword>
<feature type="region of interest" description="Disordered" evidence="15">
    <location>
        <begin position="389"/>
        <end position="410"/>
    </location>
</feature>
<evidence type="ECO:0000256" key="12">
    <source>
        <dbReference type="ARBA" id="ARBA00048679"/>
    </source>
</evidence>
<evidence type="ECO:0000256" key="4">
    <source>
        <dbReference type="ARBA" id="ARBA00022723"/>
    </source>
</evidence>
<evidence type="ECO:0000256" key="15">
    <source>
        <dbReference type="SAM" id="MobiDB-lite"/>
    </source>
</evidence>
<feature type="domain" description="Protein kinase" evidence="17">
    <location>
        <begin position="94"/>
        <end position="335"/>
    </location>
</feature>
<dbReference type="PANTHER" id="PTHR11042">
    <property type="entry name" value="EUKARYOTIC TRANSLATION INITIATION FACTOR 2-ALPHA KINASE EIF2-ALPHA KINASE -RELATED"/>
    <property type="match status" value="1"/>
</dbReference>
<keyword evidence="16" id="KW-0812">Transmembrane</keyword>
<evidence type="ECO:0000256" key="9">
    <source>
        <dbReference type="ARBA" id="ARBA00023306"/>
    </source>
</evidence>
<comment type="caution">
    <text evidence="18">The sequence shown here is derived from an EMBL/GenBank/DDBJ whole genome shotgun (WGS) entry which is preliminary data.</text>
</comment>
<keyword evidence="9" id="KW-0131">Cell cycle</keyword>
<dbReference type="SUPFAM" id="SSF56112">
    <property type="entry name" value="Protein kinase-like (PK-like)"/>
    <property type="match status" value="1"/>
</dbReference>
<evidence type="ECO:0000256" key="6">
    <source>
        <dbReference type="ARBA" id="ARBA00022777"/>
    </source>
</evidence>
<dbReference type="InterPro" id="IPR017441">
    <property type="entry name" value="Protein_kinase_ATP_BS"/>
</dbReference>
<gene>
    <name evidence="18" type="ORF">KUTeg_023711</name>
</gene>
<accession>A0ABQ9E7B1</accession>
<evidence type="ECO:0000256" key="1">
    <source>
        <dbReference type="ARBA" id="ARBA00012513"/>
    </source>
</evidence>
<feature type="compositionally biased region" description="Low complexity" evidence="15">
    <location>
        <begin position="389"/>
        <end position="405"/>
    </location>
</feature>
<evidence type="ECO:0000256" key="8">
    <source>
        <dbReference type="ARBA" id="ARBA00022842"/>
    </source>
</evidence>
<dbReference type="InterPro" id="IPR008271">
    <property type="entry name" value="Ser/Thr_kinase_AS"/>
</dbReference>
<evidence type="ECO:0000256" key="16">
    <source>
        <dbReference type="SAM" id="Phobius"/>
    </source>
</evidence>
<keyword evidence="19" id="KW-1185">Reference proteome</keyword>
<evidence type="ECO:0000256" key="5">
    <source>
        <dbReference type="ARBA" id="ARBA00022741"/>
    </source>
</evidence>
<evidence type="ECO:0000256" key="10">
    <source>
        <dbReference type="ARBA" id="ARBA00037982"/>
    </source>
</evidence>
<organism evidence="18 19">
    <name type="scientific">Tegillarca granosa</name>
    <name type="common">Malaysian cockle</name>
    <name type="synonym">Anadara granosa</name>
    <dbReference type="NCBI Taxonomy" id="220873"/>
    <lineage>
        <taxon>Eukaryota</taxon>
        <taxon>Metazoa</taxon>
        <taxon>Spiralia</taxon>
        <taxon>Lophotrochozoa</taxon>
        <taxon>Mollusca</taxon>
        <taxon>Bivalvia</taxon>
        <taxon>Autobranchia</taxon>
        <taxon>Pteriomorphia</taxon>
        <taxon>Arcoida</taxon>
        <taxon>Arcoidea</taxon>
        <taxon>Arcidae</taxon>
        <taxon>Tegillarca</taxon>
    </lineage>
</organism>
<evidence type="ECO:0000256" key="13">
    <source>
        <dbReference type="PROSITE-ProRule" id="PRU10141"/>
    </source>
</evidence>
<dbReference type="InterPro" id="IPR050339">
    <property type="entry name" value="CC_SR_Kinase"/>
</dbReference>
<evidence type="ECO:0000256" key="7">
    <source>
        <dbReference type="ARBA" id="ARBA00022840"/>
    </source>
</evidence>
<keyword evidence="16" id="KW-0472">Membrane</keyword>
<evidence type="ECO:0000313" key="19">
    <source>
        <dbReference type="Proteomes" id="UP001217089"/>
    </source>
</evidence>
<evidence type="ECO:0000256" key="11">
    <source>
        <dbReference type="ARBA" id="ARBA00047899"/>
    </source>
</evidence>
<keyword evidence="8" id="KW-0460">Magnesium</keyword>
<reference evidence="18 19" key="1">
    <citation type="submission" date="2022-12" db="EMBL/GenBank/DDBJ databases">
        <title>Chromosome-level genome of Tegillarca granosa.</title>
        <authorList>
            <person name="Kim J."/>
        </authorList>
    </citation>
    <scope>NUCLEOTIDE SEQUENCE [LARGE SCALE GENOMIC DNA]</scope>
    <source>
        <strain evidence="18">Teg-2019</strain>
        <tissue evidence="18">Adductor muscle</tissue>
    </source>
</reference>